<dbReference type="Pfam" id="PF00378">
    <property type="entry name" value="ECH_1"/>
    <property type="match status" value="1"/>
</dbReference>
<organism evidence="1 2">
    <name type="scientific">Novosphingobium hassiacum</name>
    <dbReference type="NCBI Taxonomy" id="173676"/>
    <lineage>
        <taxon>Bacteria</taxon>
        <taxon>Pseudomonadati</taxon>
        <taxon>Pseudomonadota</taxon>
        <taxon>Alphaproteobacteria</taxon>
        <taxon>Sphingomonadales</taxon>
        <taxon>Sphingomonadaceae</taxon>
        <taxon>Novosphingobium</taxon>
    </lineage>
</organism>
<protein>
    <submittedName>
        <fullName evidence="1">Enoyl-CoA hydratase</fullName>
        <ecNumber evidence="1">4.2.1.17</ecNumber>
    </submittedName>
</protein>
<gene>
    <name evidence="1" type="ORF">GGQ88_003449</name>
</gene>
<dbReference type="SUPFAM" id="SSF52096">
    <property type="entry name" value="ClpP/crotonase"/>
    <property type="match status" value="1"/>
</dbReference>
<dbReference type="InterPro" id="IPR001753">
    <property type="entry name" value="Enoyl-CoA_hydra/iso"/>
</dbReference>
<dbReference type="InterPro" id="IPR029045">
    <property type="entry name" value="ClpP/crotonase-like_dom_sf"/>
</dbReference>
<evidence type="ECO:0000313" key="1">
    <source>
        <dbReference type="EMBL" id="MBB3862151.1"/>
    </source>
</evidence>
<dbReference type="PANTHER" id="PTHR43459">
    <property type="entry name" value="ENOYL-COA HYDRATASE"/>
    <property type="match status" value="1"/>
</dbReference>
<sequence>MAYQTLALTFSDGVAEVRFTRPDLLNRFDMPAHIEFASALEEVANRVPEIRALVLSAEGRAFSAGGDFGEMLEAHASQAIRADMVKYAKAVFNGVVELHIPVVSAIQGAAIGLGATIATLSDIVVAWKGAKIADTHVNVGLVAGDGGIISWSQSIGVNRAKRYLLTGDIITGEQAFAWGLVTELVENPEDAAPKARELAQRIAAMPAAGINGTKRAFARITSMLSAQALAVGLEYEMQAMASPDLAATVEKLRAK</sequence>
<dbReference type="AlphaFoldDB" id="A0A7W5ZZ21"/>
<reference evidence="1 2" key="1">
    <citation type="submission" date="2020-08" db="EMBL/GenBank/DDBJ databases">
        <title>Genomic Encyclopedia of Type Strains, Phase IV (KMG-IV): sequencing the most valuable type-strain genomes for metagenomic binning, comparative biology and taxonomic classification.</title>
        <authorList>
            <person name="Goeker M."/>
        </authorList>
    </citation>
    <scope>NUCLEOTIDE SEQUENCE [LARGE SCALE GENOMIC DNA]</scope>
    <source>
        <strain evidence="1 2">DSM 14552</strain>
    </source>
</reference>
<accession>A0A7W5ZZ21</accession>
<comment type="caution">
    <text evidence="1">The sequence shown here is derived from an EMBL/GenBank/DDBJ whole genome shotgun (WGS) entry which is preliminary data.</text>
</comment>
<dbReference type="RefSeq" id="WP_183614642.1">
    <property type="nucleotide sequence ID" value="NZ_JACICY010000010.1"/>
</dbReference>
<dbReference type="Proteomes" id="UP000562395">
    <property type="component" value="Unassembled WGS sequence"/>
</dbReference>
<keyword evidence="1" id="KW-0456">Lyase</keyword>
<dbReference type="PANTHER" id="PTHR43459:SF1">
    <property type="entry name" value="EG:BACN32G11.4 PROTEIN"/>
    <property type="match status" value="1"/>
</dbReference>
<dbReference type="EMBL" id="JACICY010000010">
    <property type="protein sequence ID" value="MBB3862151.1"/>
    <property type="molecule type" value="Genomic_DNA"/>
</dbReference>
<keyword evidence="2" id="KW-1185">Reference proteome</keyword>
<evidence type="ECO:0000313" key="2">
    <source>
        <dbReference type="Proteomes" id="UP000562395"/>
    </source>
</evidence>
<proteinExistence type="predicted"/>
<dbReference type="CDD" id="cd06558">
    <property type="entry name" value="crotonase-like"/>
    <property type="match status" value="1"/>
</dbReference>
<dbReference type="EC" id="4.2.1.17" evidence="1"/>
<name>A0A7W5ZZ21_9SPHN</name>
<dbReference type="Gene3D" id="3.90.226.10">
    <property type="entry name" value="2-enoyl-CoA Hydratase, Chain A, domain 1"/>
    <property type="match status" value="1"/>
</dbReference>
<dbReference type="GO" id="GO:0004300">
    <property type="term" value="F:enoyl-CoA hydratase activity"/>
    <property type="evidence" value="ECO:0007669"/>
    <property type="project" value="UniProtKB-EC"/>
</dbReference>